<feature type="signal peptide" evidence="2">
    <location>
        <begin position="1"/>
        <end position="22"/>
    </location>
</feature>
<feature type="chain" id="PRO_5041411052" description="RcnB family protein" evidence="2">
    <location>
        <begin position="23"/>
        <end position="152"/>
    </location>
</feature>
<proteinExistence type="predicted"/>
<evidence type="ECO:0000313" key="4">
    <source>
        <dbReference type="Proteomes" id="UP001165679"/>
    </source>
</evidence>
<comment type="caution">
    <text evidence="3">The sequence shown here is derived from an EMBL/GenBank/DDBJ whole genome shotgun (WGS) entry which is preliminary data.</text>
</comment>
<keyword evidence="2" id="KW-0732">Signal</keyword>
<evidence type="ECO:0008006" key="5">
    <source>
        <dbReference type="Google" id="ProtNLM"/>
    </source>
</evidence>
<accession>A0AA42CEB9</accession>
<protein>
    <recommendedName>
        <fullName evidence="5">RcnB family protein</fullName>
    </recommendedName>
</protein>
<sequence>MHSRVVLSAVLAGALMTAGAQAKPPPWAGHGNGGPPGQQAGPQGRNDAGPRDFSDRDRMAIRSYYAPMVSGGSCPPGLAKKNNGCLPPGQARQWAVGRPLAPSVVIYPLPAVLIAQLSPAPVGYRYVRVASDILLIAAGTSMVAAAIQDLAQ</sequence>
<dbReference type="RefSeq" id="WP_264713776.1">
    <property type="nucleotide sequence ID" value="NZ_JAPDNT010000006.1"/>
</dbReference>
<organism evidence="3 4">
    <name type="scientific">Limobrevibacterium gyesilva</name>
    <dbReference type="NCBI Taxonomy" id="2991712"/>
    <lineage>
        <taxon>Bacteria</taxon>
        <taxon>Pseudomonadati</taxon>
        <taxon>Pseudomonadota</taxon>
        <taxon>Alphaproteobacteria</taxon>
        <taxon>Acetobacterales</taxon>
        <taxon>Acetobacteraceae</taxon>
        <taxon>Limobrevibacterium</taxon>
    </lineage>
</organism>
<reference evidence="3" key="2">
    <citation type="submission" date="2022-10" db="EMBL/GenBank/DDBJ databases">
        <authorList>
            <person name="Trinh H.N."/>
        </authorList>
    </citation>
    <scope>NUCLEOTIDE SEQUENCE</scope>
    <source>
        <strain evidence="3">RN2-1</strain>
    </source>
</reference>
<gene>
    <name evidence="3" type="ORF">OL599_10930</name>
</gene>
<keyword evidence="4" id="KW-1185">Reference proteome</keyword>
<evidence type="ECO:0000256" key="2">
    <source>
        <dbReference type="SAM" id="SignalP"/>
    </source>
</evidence>
<evidence type="ECO:0000313" key="3">
    <source>
        <dbReference type="EMBL" id="MCW3475084.1"/>
    </source>
</evidence>
<dbReference type="Proteomes" id="UP001165679">
    <property type="component" value="Unassembled WGS sequence"/>
</dbReference>
<dbReference type="EMBL" id="JAPDNT010000006">
    <property type="protein sequence ID" value="MCW3475084.1"/>
    <property type="molecule type" value="Genomic_DNA"/>
</dbReference>
<dbReference type="Gene3D" id="3.10.450.160">
    <property type="entry name" value="inner membrane protein cigr"/>
    <property type="match status" value="1"/>
</dbReference>
<reference evidence="3" key="1">
    <citation type="submission" date="2022-09" db="EMBL/GenBank/DDBJ databases">
        <title>Rhodovastum sp. nov. RN2-1 isolated from soil in Seongnam, South Korea.</title>
        <authorList>
            <person name="Le N.T."/>
        </authorList>
    </citation>
    <scope>NUCLEOTIDE SEQUENCE</scope>
    <source>
        <strain evidence="3">RN2-1</strain>
    </source>
</reference>
<evidence type="ECO:0000256" key="1">
    <source>
        <dbReference type="SAM" id="MobiDB-lite"/>
    </source>
</evidence>
<feature type="region of interest" description="Disordered" evidence="1">
    <location>
        <begin position="21"/>
        <end position="54"/>
    </location>
</feature>
<dbReference type="AlphaFoldDB" id="A0AA42CEB9"/>
<name>A0AA42CEB9_9PROT</name>